<dbReference type="AlphaFoldDB" id="A0A090QY61"/>
<reference evidence="6 7" key="1">
    <citation type="journal article" date="2014" name="Genome Announc.">
        <title>Draft Genome Sequences of Two Vibrionaceae Species, Vibrio ponticus C121 and Photobacterium aphoticum C119, Isolated as Coral Reef Microbiota.</title>
        <authorList>
            <person name="Al-saari N."/>
            <person name="Meirelles P.M."/>
            <person name="Mino S."/>
            <person name="Suda W."/>
            <person name="Oshima K."/>
            <person name="Hattori M."/>
            <person name="Ohkuma M."/>
            <person name="Thompson F.L."/>
            <person name="Gomez-Gil B."/>
            <person name="Sawabe T."/>
            <person name="Sawabe T."/>
        </authorList>
    </citation>
    <scope>NUCLEOTIDE SEQUENCE [LARGE SCALE GENOMIC DNA]</scope>
    <source>
        <strain evidence="6 7">JCM 19237</strain>
    </source>
</reference>
<feature type="region of interest" description="Essential for activity" evidence="5">
    <location>
        <begin position="100"/>
        <end position="123"/>
    </location>
</feature>
<protein>
    <recommendedName>
        <fullName evidence="5">Sigma factor-binding protein Crl</fullName>
    </recommendedName>
</protein>
<evidence type="ECO:0000256" key="2">
    <source>
        <dbReference type="ARBA" id="ARBA00023015"/>
    </source>
</evidence>
<evidence type="ECO:0000313" key="6">
    <source>
        <dbReference type="EMBL" id="GAL06814.1"/>
    </source>
</evidence>
<organism evidence="6 7">
    <name type="scientific">Photobacterium aphoticum</name>
    <dbReference type="NCBI Taxonomy" id="754436"/>
    <lineage>
        <taxon>Bacteria</taxon>
        <taxon>Pseudomonadati</taxon>
        <taxon>Pseudomonadota</taxon>
        <taxon>Gammaproteobacteria</taxon>
        <taxon>Vibrionales</taxon>
        <taxon>Vibrionaceae</taxon>
        <taxon>Photobacterium</taxon>
    </lineage>
</organism>
<dbReference type="STRING" id="754436.JCM19237_3880"/>
<evidence type="ECO:0000256" key="1">
    <source>
        <dbReference type="ARBA" id="ARBA00022490"/>
    </source>
</evidence>
<dbReference type="Pfam" id="PF07417">
    <property type="entry name" value="Crl"/>
    <property type="match status" value="1"/>
</dbReference>
<dbReference type="eggNOG" id="ENOG502ZQ8E">
    <property type="taxonomic scope" value="Bacteria"/>
</dbReference>
<evidence type="ECO:0000313" key="7">
    <source>
        <dbReference type="Proteomes" id="UP000029227"/>
    </source>
</evidence>
<sequence length="134" mass="15169">MGTDSIFPPHGRLMTKLTALGPYLRQPKSSEGHFFFDCLSSCISAKKAPEEREFWGWWLIMTPTDTGFEYQYHFGRYNAAGEWEKDALPAKHEQAVVQTLDEFYPKLVGLLQDELKLTISPAKSLQEPELGSAA</sequence>
<dbReference type="NCBIfam" id="NF008217">
    <property type="entry name" value="PRK10984.1"/>
    <property type="match status" value="1"/>
</dbReference>
<accession>A0A090QY61</accession>
<dbReference type="InterPro" id="IPR038208">
    <property type="entry name" value="Tscrpt_reg_Crl_sf"/>
</dbReference>
<proteinExistence type="inferred from homology"/>
<dbReference type="GO" id="GO:0045893">
    <property type="term" value="P:positive regulation of DNA-templated transcription"/>
    <property type="evidence" value="ECO:0007669"/>
    <property type="project" value="UniProtKB-UniRule"/>
</dbReference>
<comment type="subcellular location">
    <subcellularLocation>
        <location evidence="5">Cytoplasm</location>
    </subcellularLocation>
</comment>
<evidence type="ECO:0000256" key="3">
    <source>
        <dbReference type="ARBA" id="ARBA00023159"/>
    </source>
</evidence>
<evidence type="ECO:0000256" key="4">
    <source>
        <dbReference type="ARBA" id="ARBA00023163"/>
    </source>
</evidence>
<dbReference type="GO" id="GO:0005737">
    <property type="term" value="C:cytoplasm"/>
    <property type="evidence" value="ECO:0007669"/>
    <property type="project" value="UniProtKB-SubCell"/>
</dbReference>
<dbReference type="HAMAP" id="MF_01178">
    <property type="entry name" value="Crl"/>
    <property type="match status" value="1"/>
</dbReference>
<name>A0A090QY61_9GAMM</name>
<evidence type="ECO:0000256" key="5">
    <source>
        <dbReference type="HAMAP-Rule" id="MF_01178"/>
    </source>
</evidence>
<keyword evidence="2 5" id="KW-0805">Transcription regulation</keyword>
<keyword evidence="3 5" id="KW-0010">Activator</keyword>
<dbReference type="Proteomes" id="UP000029227">
    <property type="component" value="Unassembled WGS sequence"/>
</dbReference>
<dbReference type="Gene3D" id="3.30.310.230">
    <property type="entry name" value="Sigma factor-binding protein Crl monomer"/>
    <property type="match status" value="1"/>
</dbReference>
<keyword evidence="4 5" id="KW-0804">Transcription</keyword>
<keyword evidence="1 5" id="KW-0963">Cytoplasm</keyword>
<comment type="function">
    <text evidence="5">Binds to the sigma-S subunit of RNA polymerase, activating expression of sigma-S-regulated genes. Stimulates RNA polymerase holoenzyme formation and may bind to several other sigma factors, such as sigma-70 and sigma-32.</text>
</comment>
<dbReference type="InterPro" id="IPR009986">
    <property type="entry name" value="Tscrpt_reg_Crl"/>
</dbReference>
<comment type="caution">
    <text evidence="6">The sequence shown here is derived from an EMBL/GenBank/DDBJ whole genome shotgun (WGS) entry which is preliminary data.</text>
</comment>
<comment type="similarity">
    <text evidence="5">Belongs to the Crl family.</text>
</comment>
<gene>
    <name evidence="5" type="primary">crl</name>
    <name evidence="6" type="ORF">JCM19237_3880</name>
</gene>
<dbReference type="EMBL" id="BBMN01000013">
    <property type="protein sequence ID" value="GAL06814.1"/>
    <property type="molecule type" value="Genomic_DNA"/>
</dbReference>